<feature type="domain" description="Band 7" evidence="3">
    <location>
        <begin position="44"/>
        <end position="203"/>
    </location>
</feature>
<feature type="coiled-coil region" evidence="1">
    <location>
        <begin position="195"/>
        <end position="226"/>
    </location>
</feature>
<feature type="transmembrane region" description="Helical" evidence="2">
    <location>
        <begin position="24"/>
        <end position="49"/>
    </location>
</feature>
<comment type="caution">
    <text evidence="4">The sequence shown here is derived from an EMBL/GenBank/DDBJ whole genome shotgun (WGS) entry which is preliminary data.</text>
</comment>
<accession>C0BPT6</accession>
<evidence type="ECO:0000259" key="3">
    <source>
        <dbReference type="SMART" id="SM00244"/>
    </source>
</evidence>
<evidence type="ECO:0000256" key="2">
    <source>
        <dbReference type="SAM" id="Phobius"/>
    </source>
</evidence>
<dbReference type="Proteomes" id="UP000003875">
    <property type="component" value="Unassembled WGS sequence"/>
</dbReference>
<dbReference type="EMBL" id="ABXX02000001">
    <property type="protein sequence ID" value="EEG71499.1"/>
    <property type="molecule type" value="Genomic_DNA"/>
</dbReference>
<protein>
    <submittedName>
        <fullName evidence="4">SPFH/Band 7/PHB domain protein</fullName>
    </submittedName>
</protein>
<keyword evidence="2" id="KW-0812">Transmembrane</keyword>
<dbReference type="Gene3D" id="3.30.479.30">
    <property type="entry name" value="Band 7 domain"/>
    <property type="match status" value="1"/>
</dbReference>
<dbReference type="eggNOG" id="COG0330">
    <property type="taxonomic scope" value="Bacteria"/>
</dbReference>
<gene>
    <name evidence="4" type="ORF">BIFPSEUDO_02371</name>
</gene>
<reference evidence="4 5" key="1">
    <citation type="submission" date="2009-02" db="EMBL/GenBank/DDBJ databases">
        <title>Draft genome sequence of Bifidobacterium pseudocatenulatum (DSM 20438).</title>
        <authorList>
            <person name="Sudarsanam P."/>
            <person name="Ley R."/>
            <person name="Guruge J."/>
            <person name="Turnbaugh P.J."/>
            <person name="Mahowald M."/>
            <person name="Liep D."/>
            <person name="Gordon J."/>
        </authorList>
    </citation>
    <scope>NUCLEOTIDE SEQUENCE [LARGE SCALE GENOMIC DNA]</scope>
    <source>
        <strain evidence="4 5">DSM 20438</strain>
    </source>
</reference>
<organism evidence="4 5">
    <name type="scientific">Bifidobacterium pseudocatenulatum DSM 20438 = JCM 1200 = LMG 10505</name>
    <dbReference type="NCBI Taxonomy" id="547043"/>
    <lineage>
        <taxon>Bacteria</taxon>
        <taxon>Bacillati</taxon>
        <taxon>Actinomycetota</taxon>
        <taxon>Actinomycetes</taxon>
        <taxon>Bifidobacteriales</taxon>
        <taxon>Bifidobacteriaceae</taxon>
        <taxon>Bifidobacterium</taxon>
    </lineage>
</organism>
<dbReference type="SUPFAM" id="SSF117892">
    <property type="entry name" value="Band 7/SPFH domain"/>
    <property type="match status" value="1"/>
</dbReference>
<evidence type="ECO:0000313" key="5">
    <source>
        <dbReference type="Proteomes" id="UP000003875"/>
    </source>
</evidence>
<name>C0BPT6_BIFPS</name>
<keyword evidence="2" id="KW-0472">Membrane</keyword>
<reference evidence="4 5" key="2">
    <citation type="submission" date="2009-02" db="EMBL/GenBank/DDBJ databases">
        <authorList>
            <person name="Fulton L."/>
            <person name="Clifton S."/>
            <person name="Fulton B."/>
            <person name="Xu J."/>
            <person name="Minx P."/>
            <person name="Pepin K.H."/>
            <person name="Johnson M."/>
            <person name="Bhonagiri V."/>
            <person name="Nash W.E."/>
            <person name="Mardis E.R."/>
            <person name="Wilson R.K."/>
        </authorList>
    </citation>
    <scope>NUCLEOTIDE SEQUENCE [LARGE SCALE GENOMIC DNA]</scope>
    <source>
        <strain evidence="4 5">DSM 20438</strain>
    </source>
</reference>
<dbReference type="PANTHER" id="PTHR43327:SF31">
    <property type="entry name" value="HYPERSENSITIVE-INDUCED RESPONSE PROTEIN 2"/>
    <property type="match status" value="1"/>
</dbReference>
<keyword evidence="2" id="KW-1133">Transmembrane helix</keyword>
<dbReference type="InterPro" id="IPR036013">
    <property type="entry name" value="Band_7/SPFH_dom_sf"/>
</dbReference>
<dbReference type="AlphaFoldDB" id="C0BPT6"/>
<dbReference type="PANTHER" id="PTHR43327">
    <property type="entry name" value="STOMATIN-LIKE PROTEIN 2, MITOCHONDRIAL"/>
    <property type="match status" value="1"/>
</dbReference>
<proteinExistence type="predicted"/>
<dbReference type="InterPro" id="IPR050710">
    <property type="entry name" value="Band7/mec-2_domain"/>
</dbReference>
<evidence type="ECO:0000256" key="1">
    <source>
        <dbReference type="SAM" id="Coils"/>
    </source>
</evidence>
<keyword evidence="1" id="KW-0175">Coiled coil</keyword>
<evidence type="ECO:0000313" key="4">
    <source>
        <dbReference type="EMBL" id="EEG71499.1"/>
    </source>
</evidence>
<sequence>MVAEPTESRQSTGFREKTKEGSNVMPFLITLLVIALIVAFLFLSTLFIVPQQQAYIIERFGKFNKVQFAGIHIRIPFVDRIAMKTNMRVNQLNVQLETKTLDNVFVTVVASTQFRVDPSNVATAYYELRDPAGQLRSYMEDALRSAIPALSLDDAFSRKDDVAFDVQKTVGNEMSRFGFTVVKTLITAIDPSPQVKNAMDSINAAQREKEATRQRAEAQRIQIETQAAAEAEKTRLQGEGQANYRREIANGIVDQIKSLQAVGMNVNDVNNVVLFNQYLDTMRNLASSQNAKTVVLPASTPGGFNEMRDQITQAMMSADEAAK</sequence>
<dbReference type="Pfam" id="PF01145">
    <property type="entry name" value="Band_7"/>
    <property type="match status" value="1"/>
</dbReference>
<dbReference type="SMART" id="SM00244">
    <property type="entry name" value="PHB"/>
    <property type="match status" value="1"/>
</dbReference>
<dbReference type="InterPro" id="IPR001107">
    <property type="entry name" value="Band_7"/>
</dbReference>
<dbReference type="CDD" id="cd03407">
    <property type="entry name" value="SPFH_like_u4"/>
    <property type="match status" value="1"/>
</dbReference>